<dbReference type="GO" id="GO:0016887">
    <property type="term" value="F:ATP hydrolysis activity"/>
    <property type="evidence" value="ECO:0007669"/>
    <property type="project" value="InterPro"/>
</dbReference>
<dbReference type="CDD" id="cd03214">
    <property type="entry name" value="ABC_Iron-Siderophores_B12_Hemin"/>
    <property type="match status" value="1"/>
</dbReference>
<dbReference type="Gene3D" id="3.40.50.300">
    <property type="entry name" value="P-loop containing nucleotide triphosphate hydrolases"/>
    <property type="match status" value="1"/>
</dbReference>
<dbReference type="InterPro" id="IPR003593">
    <property type="entry name" value="AAA+_ATPase"/>
</dbReference>
<keyword evidence="2" id="KW-0547">Nucleotide-binding</keyword>
<gene>
    <name evidence="6" type="ORF">PAHA3_0332</name>
</gene>
<evidence type="ECO:0000313" key="6">
    <source>
        <dbReference type="EMBL" id="GAS80262.1"/>
    </source>
</evidence>
<comment type="caution">
    <text evidence="6">The sequence shown here is derived from an EMBL/GenBank/DDBJ whole genome shotgun (WGS) entry which is preliminary data.</text>
</comment>
<evidence type="ECO:0000256" key="1">
    <source>
        <dbReference type="ARBA" id="ARBA00022448"/>
    </source>
</evidence>
<keyword evidence="1" id="KW-0813">Transport</keyword>
<dbReference type="Pfam" id="PF00005">
    <property type="entry name" value="ABC_tran"/>
    <property type="match status" value="1"/>
</dbReference>
<dbReference type="InterPro" id="IPR027417">
    <property type="entry name" value="P-loop_NTPase"/>
</dbReference>
<sequence length="267" mass="29559">MSMNSDEPLFAVTGAGKMYGSHQALDAVTWQVTEGDWWGVVGPNGSGKSTLLQLLAGTEQSSAGSIRMDGRDIASYSRKDLSRMIAVLQQDGLPAISYPVRDVVEMGRYPYQNWLGRESADGAAVVDRVLEELGLTDMAERPLDALSGGQRQRVALAKVMAQEPRLLLLDEPTTFLDIKYQLQFMELLSTWRQKNSITIVAVLHDLNLAAQFCDHILALREGKVVGNGTPHTLMTEDNIQDIFRVKPAMVNHPDNGIPQLLLRREKE</sequence>
<evidence type="ECO:0000256" key="3">
    <source>
        <dbReference type="ARBA" id="ARBA00022840"/>
    </source>
</evidence>
<keyword evidence="4" id="KW-1278">Translocase</keyword>
<dbReference type="SUPFAM" id="SSF52540">
    <property type="entry name" value="P-loop containing nucleoside triphosphate hydrolases"/>
    <property type="match status" value="1"/>
</dbReference>
<evidence type="ECO:0000256" key="2">
    <source>
        <dbReference type="ARBA" id="ARBA00022741"/>
    </source>
</evidence>
<dbReference type="EMBL" id="BCNV01000001">
    <property type="protein sequence ID" value="GAS80262.1"/>
    <property type="molecule type" value="Genomic_DNA"/>
</dbReference>
<dbReference type="RefSeq" id="WP_062833166.1">
    <property type="nucleotide sequence ID" value="NZ_BCNV01000001.1"/>
</dbReference>
<dbReference type="Proteomes" id="UP000069697">
    <property type="component" value="Unassembled WGS sequence"/>
</dbReference>
<organism evidence="6 7">
    <name type="scientific">Paenibacillus amylolyticus</name>
    <dbReference type="NCBI Taxonomy" id="1451"/>
    <lineage>
        <taxon>Bacteria</taxon>
        <taxon>Bacillati</taxon>
        <taxon>Bacillota</taxon>
        <taxon>Bacilli</taxon>
        <taxon>Bacillales</taxon>
        <taxon>Paenibacillaceae</taxon>
        <taxon>Paenibacillus</taxon>
    </lineage>
</organism>
<accession>A0A100VI56</accession>
<name>A0A100VI56_PAEAM</name>
<dbReference type="FunFam" id="3.40.50.300:FF:000134">
    <property type="entry name" value="Iron-enterobactin ABC transporter ATP-binding protein"/>
    <property type="match status" value="1"/>
</dbReference>
<evidence type="ECO:0000313" key="7">
    <source>
        <dbReference type="Proteomes" id="UP000069697"/>
    </source>
</evidence>
<evidence type="ECO:0000256" key="4">
    <source>
        <dbReference type="ARBA" id="ARBA00022967"/>
    </source>
</evidence>
<protein>
    <submittedName>
        <fullName evidence="6">Ferric enterobactin ABC transporter ATP-binding protein</fullName>
    </submittedName>
</protein>
<feature type="domain" description="ABC transporter" evidence="5">
    <location>
        <begin position="10"/>
        <end position="246"/>
    </location>
</feature>
<evidence type="ECO:0000259" key="5">
    <source>
        <dbReference type="PROSITE" id="PS50893"/>
    </source>
</evidence>
<dbReference type="InterPro" id="IPR003439">
    <property type="entry name" value="ABC_transporter-like_ATP-bd"/>
</dbReference>
<reference evidence="7" key="2">
    <citation type="submission" date="2016-01" db="EMBL/GenBank/DDBJ databases">
        <title>Draft Genome Sequence of Paenibacillus amylolyticus Heshi-A3 that Was Isolated from Fermented Rice Bran with Aging Salted Mackerel, Which Was Named Heshiko as Traditional Fermented Seafood in Japan.</title>
        <authorList>
            <person name="Akuzawa S."/>
            <person name="Nakagawa J."/>
            <person name="Kanekatsu T."/>
            <person name="Kubota E."/>
            <person name="Ohtake R."/>
            <person name="Suzuki T."/>
            <person name="Kanesaki Y."/>
        </authorList>
    </citation>
    <scope>NUCLEOTIDE SEQUENCE [LARGE SCALE GENOMIC DNA]</scope>
    <source>
        <strain evidence="7">Heshi-A3</strain>
    </source>
</reference>
<dbReference type="PANTHER" id="PTHR42794">
    <property type="entry name" value="HEMIN IMPORT ATP-BINDING PROTEIN HMUV"/>
    <property type="match status" value="1"/>
</dbReference>
<dbReference type="SMART" id="SM00382">
    <property type="entry name" value="AAA"/>
    <property type="match status" value="1"/>
</dbReference>
<dbReference type="AlphaFoldDB" id="A0A100VI56"/>
<dbReference type="PANTHER" id="PTHR42794:SF1">
    <property type="entry name" value="HEMIN IMPORT ATP-BINDING PROTEIN HMUV"/>
    <property type="match status" value="1"/>
</dbReference>
<dbReference type="PROSITE" id="PS50893">
    <property type="entry name" value="ABC_TRANSPORTER_2"/>
    <property type="match status" value="1"/>
</dbReference>
<keyword evidence="3 6" id="KW-0067">ATP-binding</keyword>
<dbReference type="PROSITE" id="PS00211">
    <property type="entry name" value="ABC_TRANSPORTER_1"/>
    <property type="match status" value="1"/>
</dbReference>
<dbReference type="GO" id="GO:0005524">
    <property type="term" value="F:ATP binding"/>
    <property type="evidence" value="ECO:0007669"/>
    <property type="project" value="UniProtKB-KW"/>
</dbReference>
<dbReference type="InterPro" id="IPR017871">
    <property type="entry name" value="ABC_transporter-like_CS"/>
</dbReference>
<reference evidence="6 7" key="1">
    <citation type="journal article" date="2016" name="Genome Announc.">
        <title>Draft Genome Sequence of Paenibacillus amylolyticus Heshi-A3, Isolated from Fermented Rice Bran in a Japanese Fermented Seafood Dish.</title>
        <authorList>
            <person name="Akuzawa S."/>
            <person name="Nagaoka J."/>
            <person name="Kanekatsu M."/>
            <person name="Kubota E."/>
            <person name="Ohtake R."/>
            <person name="Suzuki T."/>
            <person name="Kanesaki Y."/>
        </authorList>
    </citation>
    <scope>NUCLEOTIDE SEQUENCE [LARGE SCALE GENOMIC DNA]</scope>
    <source>
        <strain evidence="6 7">Heshi-A3</strain>
    </source>
</reference>
<proteinExistence type="predicted"/>